<evidence type="ECO:0000313" key="2">
    <source>
        <dbReference type="EMBL" id="GEN80247.1"/>
    </source>
</evidence>
<gene>
    <name evidence="2" type="ORF">AFE02nite_19810</name>
</gene>
<dbReference type="OrthoDB" id="9851637at2"/>
<sequence length="205" mass="21921">MTRLILCEVARWARAVGAPLVLLATVTFGPALLPSGTMRLVPAGPFFIGWLTTVAAALTWLLLTAVRTVLGPARDHRAAEHLQVLREGAAAEHAHLLCIEQTLGRSPAGQRALISDVHDGTSTDVWLSEAALPSGSFALVVLGNSTGRLVDWMDPAEVAAARRAERKASARRRWQATHAARLAARRARTGAADVIRAAEALLDRH</sequence>
<comment type="caution">
    <text evidence="2">The sequence shown here is derived from an EMBL/GenBank/DDBJ whole genome shotgun (WGS) entry which is preliminary data.</text>
</comment>
<dbReference type="Proteomes" id="UP000321484">
    <property type="component" value="Unassembled WGS sequence"/>
</dbReference>
<keyword evidence="1" id="KW-1133">Transmembrane helix</keyword>
<dbReference type="AlphaFoldDB" id="A0A511YYG1"/>
<keyword evidence="3" id="KW-1185">Reference proteome</keyword>
<name>A0A511YYG1_9CELL</name>
<keyword evidence="1" id="KW-0472">Membrane</keyword>
<keyword evidence="1" id="KW-0812">Transmembrane</keyword>
<accession>A0A511YYG1</accession>
<feature type="transmembrane region" description="Helical" evidence="1">
    <location>
        <begin position="45"/>
        <end position="66"/>
    </location>
</feature>
<dbReference type="RefSeq" id="WP_034243203.1">
    <property type="nucleotide sequence ID" value="NZ_BJYK01000005.1"/>
</dbReference>
<reference evidence="2 3" key="1">
    <citation type="submission" date="2019-07" db="EMBL/GenBank/DDBJ databases">
        <title>Whole genome shotgun sequence of Actinotalea fermentans NBRC 105374.</title>
        <authorList>
            <person name="Hosoyama A."/>
            <person name="Uohara A."/>
            <person name="Ohji S."/>
            <person name="Ichikawa N."/>
        </authorList>
    </citation>
    <scope>NUCLEOTIDE SEQUENCE [LARGE SCALE GENOMIC DNA]</scope>
    <source>
        <strain evidence="2 3">NBRC 105374</strain>
    </source>
</reference>
<evidence type="ECO:0000313" key="3">
    <source>
        <dbReference type="Proteomes" id="UP000321484"/>
    </source>
</evidence>
<evidence type="ECO:0000256" key="1">
    <source>
        <dbReference type="SAM" id="Phobius"/>
    </source>
</evidence>
<protein>
    <submittedName>
        <fullName evidence="2">Uncharacterized protein</fullName>
    </submittedName>
</protein>
<feature type="transmembrane region" description="Helical" evidence="1">
    <location>
        <begin position="12"/>
        <end position="33"/>
    </location>
</feature>
<dbReference type="EMBL" id="BJYK01000005">
    <property type="protein sequence ID" value="GEN80247.1"/>
    <property type="molecule type" value="Genomic_DNA"/>
</dbReference>
<organism evidence="2 3">
    <name type="scientific">Actinotalea fermentans</name>
    <dbReference type="NCBI Taxonomy" id="43671"/>
    <lineage>
        <taxon>Bacteria</taxon>
        <taxon>Bacillati</taxon>
        <taxon>Actinomycetota</taxon>
        <taxon>Actinomycetes</taxon>
        <taxon>Micrococcales</taxon>
        <taxon>Cellulomonadaceae</taxon>
        <taxon>Actinotalea</taxon>
    </lineage>
</organism>
<proteinExistence type="predicted"/>